<evidence type="ECO:0000313" key="3">
    <source>
        <dbReference type="EMBL" id="OAA72916.1"/>
    </source>
</evidence>
<accession>A0A168DRB4</accession>
<proteinExistence type="predicted"/>
<dbReference type="PANTHER" id="PTHR47435:SF4">
    <property type="entry name" value="KELCH REPEAT PROTEIN (AFU_ORTHOLOGUE AFUA_5G12780)"/>
    <property type="match status" value="1"/>
</dbReference>
<evidence type="ECO:0000256" key="2">
    <source>
        <dbReference type="ARBA" id="ARBA00023004"/>
    </source>
</evidence>
<dbReference type="STRING" id="1081108.A0A168DRB4"/>
<keyword evidence="1" id="KW-0677">Repeat</keyword>
<keyword evidence="2" id="KW-0408">Iron</keyword>
<dbReference type="EMBL" id="AZHF01000007">
    <property type="protein sequence ID" value="OAA72916.1"/>
    <property type="molecule type" value="Genomic_DNA"/>
</dbReference>
<dbReference type="InterPro" id="IPR015915">
    <property type="entry name" value="Kelch-typ_b-propeller"/>
</dbReference>
<evidence type="ECO:0000313" key="4">
    <source>
        <dbReference type="Proteomes" id="UP000076881"/>
    </source>
</evidence>
<dbReference type="OrthoDB" id="10250130at2759"/>
<dbReference type="PANTHER" id="PTHR47435">
    <property type="entry name" value="KELCH REPEAT PROTEIN (AFU_ORTHOLOGUE AFUA_5G12780)"/>
    <property type="match status" value="1"/>
</dbReference>
<dbReference type="GO" id="GO:0019760">
    <property type="term" value="P:glucosinolate metabolic process"/>
    <property type="evidence" value="ECO:0007669"/>
    <property type="project" value="UniProtKB-ARBA"/>
</dbReference>
<protein>
    <submittedName>
        <fullName evidence="3">Kelch repeat protein</fullName>
    </submittedName>
</protein>
<organism evidence="3 4">
    <name type="scientific">Akanthomyces lecanii RCEF 1005</name>
    <dbReference type="NCBI Taxonomy" id="1081108"/>
    <lineage>
        <taxon>Eukaryota</taxon>
        <taxon>Fungi</taxon>
        <taxon>Dikarya</taxon>
        <taxon>Ascomycota</taxon>
        <taxon>Pezizomycotina</taxon>
        <taxon>Sordariomycetes</taxon>
        <taxon>Hypocreomycetidae</taxon>
        <taxon>Hypocreales</taxon>
        <taxon>Cordycipitaceae</taxon>
        <taxon>Akanthomyces</taxon>
        <taxon>Cordyceps confragosa</taxon>
    </lineage>
</organism>
<name>A0A168DRB4_CORDF</name>
<dbReference type="Pfam" id="PF24681">
    <property type="entry name" value="Kelch_KLHDC2_KLHL20_DRC7"/>
    <property type="match status" value="1"/>
</dbReference>
<dbReference type="SUPFAM" id="SSF117281">
    <property type="entry name" value="Kelch motif"/>
    <property type="match status" value="2"/>
</dbReference>
<reference evidence="3 4" key="1">
    <citation type="journal article" date="2016" name="Genome Biol. Evol.">
        <title>Divergent and convergent evolution of fungal pathogenicity.</title>
        <authorList>
            <person name="Shang Y."/>
            <person name="Xiao G."/>
            <person name="Zheng P."/>
            <person name="Cen K."/>
            <person name="Zhan S."/>
            <person name="Wang C."/>
        </authorList>
    </citation>
    <scope>NUCLEOTIDE SEQUENCE [LARGE SCALE GENOMIC DNA]</scope>
    <source>
        <strain evidence="3 4">RCEF 1005</strain>
    </source>
</reference>
<evidence type="ECO:0000256" key="1">
    <source>
        <dbReference type="ARBA" id="ARBA00022737"/>
    </source>
</evidence>
<gene>
    <name evidence="3" type="ORF">LEL_08700</name>
</gene>
<keyword evidence="4" id="KW-1185">Reference proteome</keyword>
<sequence length="328" mass="35540">MLDAKWSRLIATQRLYRSSQTVTVVGQQAYIFGGELVPRQPIDNKLDVVEISNESASAQTIAPTEAPVPRVGSASTALLGKIWMFSGRGGLDMAPLEEHGSFWCYDPKVSNWTLIKPAAAPYPAGRSYHCLTSDGANTIFMHAGCPEAGRLSDFWSFDVKTKSWSELPSAPGPARGGASIAYTQGKVYRINGFDGKMELGGVIDVFDIVSQSWTTVAYTADGVQGPEARSVATLQPLTVRGKAYLITMFGERDPSALGHAGAGKMLSDAWAWDVEQSKWHKLQTDGAPEPRGWFDADVANDEVGGTIILHGGINEENKRLGDVWRLSF</sequence>
<comment type="caution">
    <text evidence="3">The sequence shown here is derived from an EMBL/GenBank/DDBJ whole genome shotgun (WGS) entry which is preliminary data.</text>
</comment>
<dbReference type="Proteomes" id="UP000076881">
    <property type="component" value="Unassembled WGS sequence"/>
</dbReference>
<dbReference type="AlphaFoldDB" id="A0A168DRB4"/>
<dbReference type="Gene3D" id="2.120.10.80">
    <property type="entry name" value="Kelch-type beta propeller"/>
    <property type="match status" value="2"/>
</dbReference>